<dbReference type="InterPro" id="IPR002931">
    <property type="entry name" value="Transglutaminase-like"/>
</dbReference>
<dbReference type="GO" id="GO:0003810">
    <property type="term" value="F:protein-glutamine gamma-glutamyltransferase activity"/>
    <property type="evidence" value="ECO:0007669"/>
    <property type="project" value="UniProtKB-EC"/>
</dbReference>
<keyword evidence="2" id="KW-0012">Acyltransferase</keyword>
<sequence>MIYRAIHTTIYEYVEPVSLCHNVVHLTARGGPWQAKLSGELRISPAPSVMTERIDYFGNTATFATIGEPHRELSVTAINVVDVTPEDHPDPDRTPPWEAVRDLLRAPASADALAASQFAFDSPYVPTGPGLAEYAARSFPPGRPIFEAALDLTRRIHAEFRYDPTATTIATPIREVLERRHGVCQDFAHLQIGCLRSLGLAARYVSGYLVTRPVAPAGRPDVVGAEASHAWLSFFCPGFGWIDIDPTNNQVPHDRHIVLAWGRDYDDVSPIKGVILGGGNHTVKVTVDIVALPDGDADLPVTIADD</sequence>
<feature type="domain" description="Transglutaminase-like" evidence="1">
    <location>
        <begin position="176"/>
        <end position="248"/>
    </location>
</feature>
<keyword evidence="3" id="KW-1185">Reference proteome</keyword>
<proteinExistence type="predicted"/>
<dbReference type="EMBL" id="CP042997">
    <property type="protein sequence ID" value="QEH32140.1"/>
    <property type="molecule type" value="Genomic_DNA"/>
</dbReference>
<dbReference type="PANTHER" id="PTHR33490">
    <property type="entry name" value="BLR5614 PROTEIN-RELATED"/>
    <property type="match status" value="1"/>
</dbReference>
<dbReference type="SMART" id="SM00460">
    <property type="entry name" value="TGc"/>
    <property type="match status" value="1"/>
</dbReference>
<accession>A0A5B9VWQ5</accession>
<dbReference type="RefSeq" id="WP_148591105.1">
    <property type="nucleotide sequence ID" value="NZ_CP042997.1"/>
</dbReference>
<keyword evidence="2" id="KW-0808">Transferase</keyword>
<dbReference type="Proteomes" id="UP000324233">
    <property type="component" value="Chromosome"/>
</dbReference>
<dbReference type="AlphaFoldDB" id="A0A5B9VWQ5"/>
<gene>
    <name evidence="2" type="primary">tgpA_1</name>
    <name evidence="2" type="ORF">OJF2_06090</name>
</gene>
<dbReference type="Pfam" id="PF01841">
    <property type="entry name" value="Transglut_core"/>
    <property type="match status" value="1"/>
</dbReference>
<protein>
    <submittedName>
        <fullName evidence="2">Protein-glutamine gamma-glutamyltransferase</fullName>
        <ecNumber evidence="2">2.3.2.13</ecNumber>
    </submittedName>
</protein>
<dbReference type="Pfam" id="PF08379">
    <property type="entry name" value="Bact_transglu_N"/>
    <property type="match status" value="1"/>
</dbReference>
<evidence type="ECO:0000259" key="1">
    <source>
        <dbReference type="SMART" id="SM00460"/>
    </source>
</evidence>
<dbReference type="EC" id="2.3.2.13" evidence="2"/>
<organism evidence="2 3">
    <name type="scientific">Aquisphaera giovannonii</name>
    <dbReference type="NCBI Taxonomy" id="406548"/>
    <lineage>
        <taxon>Bacteria</taxon>
        <taxon>Pseudomonadati</taxon>
        <taxon>Planctomycetota</taxon>
        <taxon>Planctomycetia</taxon>
        <taxon>Isosphaerales</taxon>
        <taxon>Isosphaeraceae</taxon>
        <taxon>Aquisphaera</taxon>
    </lineage>
</organism>
<dbReference type="SUPFAM" id="SSF54001">
    <property type="entry name" value="Cysteine proteinases"/>
    <property type="match status" value="1"/>
</dbReference>
<evidence type="ECO:0000313" key="3">
    <source>
        <dbReference type="Proteomes" id="UP000324233"/>
    </source>
</evidence>
<evidence type="ECO:0000313" key="2">
    <source>
        <dbReference type="EMBL" id="QEH32140.1"/>
    </source>
</evidence>
<reference evidence="2 3" key="1">
    <citation type="submission" date="2019-08" db="EMBL/GenBank/DDBJ databases">
        <title>Deep-cultivation of Planctomycetes and their phenomic and genomic characterization uncovers novel biology.</title>
        <authorList>
            <person name="Wiegand S."/>
            <person name="Jogler M."/>
            <person name="Boedeker C."/>
            <person name="Pinto D."/>
            <person name="Vollmers J."/>
            <person name="Rivas-Marin E."/>
            <person name="Kohn T."/>
            <person name="Peeters S.H."/>
            <person name="Heuer A."/>
            <person name="Rast P."/>
            <person name="Oberbeckmann S."/>
            <person name="Bunk B."/>
            <person name="Jeske O."/>
            <person name="Meyerdierks A."/>
            <person name="Storesund J.E."/>
            <person name="Kallscheuer N."/>
            <person name="Luecker S."/>
            <person name="Lage O.M."/>
            <person name="Pohl T."/>
            <person name="Merkel B.J."/>
            <person name="Hornburger P."/>
            <person name="Mueller R.-W."/>
            <person name="Bruemmer F."/>
            <person name="Labrenz M."/>
            <person name="Spormann A.M."/>
            <person name="Op den Camp H."/>
            <person name="Overmann J."/>
            <person name="Amann R."/>
            <person name="Jetten M.S.M."/>
            <person name="Mascher T."/>
            <person name="Medema M.H."/>
            <person name="Devos D.P."/>
            <person name="Kaster A.-K."/>
            <person name="Ovreas L."/>
            <person name="Rohde M."/>
            <person name="Galperin M.Y."/>
            <person name="Jogler C."/>
        </authorList>
    </citation>
    <scope>NUCLEOTIDE SEQUENCE [LARGE SCALE GENOMIC DNA]</scope>
    <source>
        <strain evidence="2 3">OJF2</strain>
    </source>
</reference>
<dbReference type="InterPro" id="IPR038765">
    <property type="entry name" value="Papain-like_cys_pep_sf"/>
</dbReference>
<dbReference type="KEGG" id="agv:OJF2_06090"/>
<dbReference type="PANTHER" id="PTHR33490:SF7">
    <property type="entry name" value="BLR2979 PROTEIN"/>
    <property type="match status" value="1"/>
</dbReference>
<dbReference type="InterPro" id="IPR013589">
    <property type="entry name" value="Bac_transglu_N"/>
</dbReference>
<name>A0A5B9VWQ5_9BACT</name>
<dbReference type="Gene3D" id="3.10.620.30">
    <property type="match status" value="1"/>
</dbReference>
<dbReference type="OrthoDB" id="9787782at2"/>